<feature type="transmembrane region" description="Helical" evidence="1">
    <location>
        <begin position="7"/>
        <end position="25"/>
    </location>
</feature>
<keyword evidence="1" id="KW-0472">Membrane</keyword>
<dbReference type="InterPro" id="IPR024232">
    <property type="entry name" value="SpoIIIAH"/>
</dbReference>
<evidence type="ECO:0000313" key="2">
    <source>
        <dbReference type="EMBL" id="MBM7569702.1"/>
    </source>
</evidence>
<dbReference type="Proteomes" id="UP001296943">
    <property type="component" value="Unassembled WGS sequence"/>
</dbReference>
<gene>
    <name evidence="2" type="ORF">JOC48_000171</name>
</gene>
<organism evidence="2 3">
    <name type="scientific">Aquibacillus albus</name>
    <dbReference type="NCBI Taxonomy" id="1168171"/>
    <lineage>
        <taxon>Bacteria</taxon>
        <taxon>Bacillati</taxon>
        <taxon>Bacillota</taxon>
        <taxon>Bacilli</taxon>
        <taxon>Bacillales</taxon>
        <taxon>Bacillaceae</taxon>
        <taxon>Aquibacillus</taxon>
    </lineage>
</organism>
<keyword evidence="1" id="KW-0812">Transmembrane</keyword>
<accession>A0ABS2MUZ1</accession>
<protein>
    <submittedName>
        <fullName evidence="2">Stage III sporulation protein AH</fullName>
    </submittedName>
</protein>
<name>A0ABS2MUZ1_9BACI</name>
<comment type="caution">
    <text evidence="2">The sequence shown here is derived from an EMBL/GenBank/DDBJ whole genome shotgun (WGS) entry which is preliminary data.</text>
</comment>
<dbReference type="Pfam" id="PF12685">
    <property type="entry name" value="SpoIIIAH"/>
    <property type="match status" value="1"/>
</dbReference>
<evidence type="ECO:0000313" key="3">
    <source>
        <dbReference type="Proteomes" id="UP001296943"/>
    </source>
</evidence>
<evidence type="ECO:0000256" key="1">
    <source>
        <dbReference type="SAM" id="Phobius"/>
    </source>
</evidence>
<reference evidence="2 3" key="1">
    <citation type="submission" date="2021-01" db="EMBL/GenBank/DDBJ databases">
        <title>Genomic Encyclopedia of Type Strains, Phase IV (KMG-IV): sequencing the most valuable type-strain genomes for metagenomic binning, comparative biology and taxonomic classification.</title>
        <authorList>
            <person name="Goeker M."/>
        </authorList>
    </citation>
    <scope>NUCLEOTIDE SEQUENCE [LARGE SCALE GENOMIC DNA]</scope>
    <source>
        <strain evidence="2 3">DSM 23711</strain>
    </source>
</reference>
<keyword evidence="3" id="KW-1185">Reference proteome</keyword>
<dbReference type="RefSeq" id="WP_204497154.1">
    <property type="nucleotide sequence ID" value="NZ_JAFBDR010000001.1"/>
</dbReference>
<sequence>MLKKQTVWLLTMLSLMIVLSVYYMSSPNGEDLAYMNQNEAESNEAATSDLGETEQMMEGEEMDVEGMMEGEEQEVISSTSTDELFTTIRMELNDQRSRRLDQLDDIVASSTASTEEKNKAYDEMKEIESTSTKETILEETIEAENGYPDVLVRTVDGNVVVTVKANELSQTEANNIMKLVSDEFGPVEVEVKYQPVNE</sequence>
<proteinExistence type="predicted"/>
<dbReference type="Gene3D" id="1.10.287.4300">
    <property type="entry name" value="Stage III sporulation protein AH-like"/>
    <property type="match status" value="1"/>
</dbReference>
<keyword evidence="1" id="KW-1133">Transmembrane helix</keyword>
<dbReference type="EMBL" id="JAFBDR010000001">
    <property type="protein sequence ID" value="MBM7569702.1"/>
    <property type="molecule type" value="Genomic_DNA"/>
</dbReference>
<dbReference type="InterPro" id="IPR038503">
    <property type="entry name" value="SpoIIIAH_sf"/>
</dbReference>